<reference evidence="25" key="1">
    <citation type="submission" date="2020-06" db="EMBL/GenBank/DDBJ databases">
        <title>Legume-microbial interactions unlock mineral nutrients during tropical forest succession.</title>
        <authorList>
            <person name="Epihov D.Z."/>
        </authorList>
    </citation>
    <scope>NUCLEOTIDE SEQUENCE [LARGE SCALE GENOMIC DNA]</scope>
    <source>
        <strain evidence="25">Pan2503</strain>
    </source>
</reference>
<keyword evidence="9" id="KW-0548">Nucleotidyltransferase</keyword>
<dbReference type="InterPro" id="IPR004013">
    <property type="entry name" value="PHP_dom"/>
</dbReference>
<dbReference type="InterPro" id="IPR003583">
    <property type="entry name" value="Hlx-hairpin-Hlx_DNA-bd_motif"/>
</dbReference>
<dbReference type="Pfam" id="PF14792">
    <property type="entry name" value="DNA_pol_B_palm"/>
    <property type="match status" value="1"/>
</dbReference>
<dbReference type="PANTHER" id="PTHR11276">
    <property type="entry name" value="DNA POLYMERASE TYPE-X FAMILY MEMBER"/>
    <property type="match status" value="1"/>
</dbReference>
<evidence type="ECO:0000256" key="9">
    <source>
        <dbReference type="ARBA" id="ARBA00022695"/>
    </source>
</evidence>
<keyword evidence="15" id="KW-0234">DNA repair</keyword>
<feature type="domain" description="Helix-hairpin-helix DNA-binding motif class 1" evidence="22">
    <location>
        <begin position="52"/>
        <end position="71"/>
    </location>
</feature>
<dbReference type="Gene3D" id="1.10.150.110">
    <property type="entry name" value="DNA polymerase beta, N-terminal domain-like"/>
    <property type="match status" value="1"/>
</dbReference>
<dbReference type="SUPFAM" id="SSF89550">
    <property type="entry name" value="PHP domain-like"/>
    <property type="match status" value="1"/>
</dbReference>
<keyword evidence="12" id="KW-0832">Ubl conjugation</keyword>
<gene>
    <name evidence="25" type="ORF">HRJ53_09030</name>
</gene>
<keyword evidence="6" id="KW-0488">Methylation</keyword>
<dbReference type="Pfam" id="PF02811">
    <property type="entry name" value="PHP"/>
    <property type="match status" value="1"/>
</dbReference>
<dbReference type="InterPro" id="IPR010996">
    <property type="entry name" value="HHH_MUS81"/>
</dbReference>
<dbReference type="GO" id="GO:0005737">
    <property type="term" value="C:cytoplasm"/>
    <property type="evidence" value="ECO:0007669"/>
    <property type="project" value="UniProtKB-SubCell"/>
</dbReference>
<evidence type="ECO:0000256" key="20">
    <source>
        <dbReference type="ARBA" id="ARBA00045548"/>
    </source>
</evidence>
<evidence type="ECO:0000256" key="12">
    <source>
        <dbReference type="ARBA" id="ARBA00022843"/>
    </source>
</evidence>
<evidence type="ECO:0000313" key="26">
    <source>
        <dbReference type="Proteomes" id="UP000567293"/>
    </source>
</evidence>
<evidence type="ECO:0000256" key="15">
    <source>
        <dbReference type="ARBA" id="ARBA00023204"/>
    </source>
</evidence>
<comment type="catalytic activity">
    <reaction evidence="19">
        <text>a 5'-end 2'-deoxyribose-2'-deoxyribonucleotide-DNA = (2E,4S)-4-hydroxypenten-2-al-5-phosphate + a 5'-end 5'-phospho-2'-deoxyribonucleoside-DNA + H(+)</text>
        <dbReference type="Rhea" id="RHEA:76255"/>
        <dbReference type="Rhea" id="RHEA-COMP:13180"/>
        <dbReference type="Rhea" id="RHEA-COMP:18657"/>
        <dbReference type="ChEBI" id="CHEBI:15378"/>
        <dbReference type="ChEBI" id="CHEBI:136412"/>
        <dbReference type="ChEBI" id="CHEBI:195194"/>
        <dbReference type="ChEBI" id="CHEBI:195195"/>
    </reaction>
</comment>
<evidence type="ECO:0000256" key="4">
    <source>
        <dbReference type="ARBA" id="ARBA00012720"/>
    </source>
</evidence>
<evidence type="ECO:0000256" key="13">
    <source>
        <dbReference type="ARBA" id="ARBA00022932"/>
    </source>
</evidence>
<dbReference type="Gene3D" id="3.20.20.140">
    <property type="entry name" value="Metal-dependent hydrolases"/>
    <property type="match status" value="1"/>
</dbReference>
<evidence type="ECO:0000256" key="7">
    <source>
        <dbReference type="ARBA" id="ARBA00022634"/>
    </source>
</evidence>
<dbReference type="Gene3D" id="3.30.460.10">
    <property type="entry name" value="Beta Polymerase, domain 2"/>
    <property type="match status" value="1"/>
</dbReference>
<sequence>MDNKQIARILRDTAQLLEIDGAIIGRYRSYEKAAELIDSLPESVEQLVKEPEKLEELPGIGERMVEHLQEIVKTGDYSLRKKLLKKYPATILDVLQLQSLGPKKVAFLWSNFKAATVADVERLAREQKLRDLPGFGEKSEQNILKAVDVFKKSTGRFLIHTAEAAALALAGHIKKAGKAVDSVTPAGSLRRGKETVGDLDLLVTLADGFTSQKHVDALAEHILEFPDIDQKLAHGENKVSFTLTNGLQVDVRLLEKENFGAALLYFTGSKEHNVALRGRANDMGLTLNEYALATLKGEKPVAGRTEEEIYAKLKLDYIPPELRENTGEILAAEQHKLPHLLTLKDIKGDLQMHSTASDGKNSIEEMAEAARKLGHEYIAITDHSKAVTV</sequence>
<dbReference type="GO" id="GO:0006281">
    <property type="term" value="P:DNA repair"/>
    <property type="evidence" value="ECO:0007669"/>
    <property type="project" value="UniProtKB-KW"/>
</dbReference>
<dbReference type="Pfam" id="PF14520">
    <property type="entry name" value="HHH_5"/>
    <property type="match status" value="1"/>
</dbReference>
<dbReference type="Gene3D" id="1.10.150.20">
    <property type="entry name" value="5' to 3' exonuclease, C-terminal subdomain"/>
    <property type="match status" value="1"/>
</dbReference>
<dbReference type="InterPro" id="IPR029398">
    <property type="entry name" value="PolB_thumb"/>
</dbReference>
<keyword evidence="7" id="KW-0237">DNA synthesis</keyword>
<dbReference type="InterPro" id="IPR043519">
    <property type="entry name" value="NT_sf"/>
</dbReference>
<dbReference type="Pfam" id="PF14716">
    <property type="entry name" value="HHH_8"/>
    <property type="match status" value="1"/>
</dbReference>
<keyword evidence="14" id="KW-0915">Sodium</keyword>
<dbReference type="GO" id="GO:0140078">
    <property type="term" value="F:class I DNA-(apurinic or apyrimidinic site) endonuclease activity"/>
    <property type="evidence" value="ECO:0007669"/>
    <property type="project" value="UniProtKB-EC"/>
</dbReference>
<dbReference type="GO" id="GO:0003677">
    <property type="term" value="F:DNA binding"/>
    <property type="evidence" value="ECO:0007669"/>
    <property type="project" value="InterPro"/>
</dbReference>
<dbReference type="Proteomes" id="UP000567293">
    <property type="component" value="Unassembled WGS sequence"/>
</dbReference>
<dbReference type="InterPro" id="IPR016195">
    <property type="entry name" value="Pol/histidinol_Pase-like"/>
</dbReference>
<dbReference type="SMART" id="SM00481">
    <property type="entry name" value="POLIIIAc"/>
    <property type="match status" value="1"/>
</dbReference>
<feature type="domain" description="Polymerase/histidinol phosphatase N-terminal" evidence="23">
    <location>
        <begin position="348"/>
        <end position="389"/>
    </location>
</feature>
<dbReference type="InterPro" id="IPR003141">
    <property type="entry name" value="Pol/His_phosphatase_N"/>
</dbReference>
<evidence type="ECO:0000256" key="10">
    <source>
        <dbReference type="ARBA" id="ARBA00022705"/>
    </source>
</evidence>
<evidence type="ECO:0000259" key="23">
    <source>
        <dbReference type="SMART" id="SM00481"/>
    </source>
</evidence>
<dbReference type="PRINTS" id="PR00870">
    <property type="entry name" value="DNAPOLXBETA"/>
</dbReference>
<dbReference type="SUPFAM" id="SSF47802">
    <property type="entry name" value="DNA polymerase beta, N-terminal domain-like"/>
    <property type="match status" value="1"/>
</dbReference>
<comment type="caution">
    <text evidence="25">The sequence shown here is derived from an EMBL/GenBank/DDBJ whole genome shotgun (WGS) entry which is preliminary data.</text>
</comment>
<dbReference type="SMART" id="SM00278">
    <property type="entry name" value="HhH1"/>
    <property type="match status" value="2"/>
</dbReference>
<dbReference type="EMBL" id="JACDQQ010000873">
    <property type="protein sequence ID" value="MBA0085127.1"/>
    <property type="molecule type" value="Genomic_DNA"/>
</dbReference>
<dbReference type="Pfam" id="PF14791">
    <property type="entry name" value="DNA_pol_B_thumb"/>
    <property type="match status" value="1"/>
</dbReference>
<name>A0A7V8SWY2_9BACT</name>
<keyword evidence="26" id="KW-1185">Reference proteome</keyword>
<evidence type="ECO:0000256" key="17">
    <source>
        <dbReference type="ARBA" id="ARBA00035726"/>
    </source>
</evidence>
<evidence type="ECO:0000256" key="8">
    <source>
        <dbReference type="ARBA" id="ARBA00022679"/>
    </source>
</evidence>
<protein>
    <recommendedName>
        <fullName evidence="5">DNA polymerase beta</fullName>
        <ecNumber evidence="3">2.7.7.7</ecNumber>
        <ecNumber evidence="4">4.2.99.18</ecNumber>
    </recommendedName>
    <alternativeName>
        <fullName evidence="16">5'-deoxyribose-phosphate lyase</fullName>
    </alternativeName>
    <alternativeName>
        <fullName evidence="17">AP lyase</fullName>
    </alternativeName>
</protein>
<dbReference type="SMART" id="SM00483">
    <property type="entry name" value="POLXc"/>
    <property type="match status" value="1"/>
</dbReference>
<keyword evidence="13" id="KW-0239">DNA-directed DNA polymerase</keyword>
<feature type="domain" description="Helix-hairpin-helix DNA-binding motif class 1" evidence="22">
    <location>
        <begin position="127"/>
        <end position="146"/>
    </location>
</feature>
<dbReference type="SUPFAM" id="SSF81301">
    <property type="entry name" value="Nucleotidyltransferase"/>
    <property type="match status" value="1"/>
</dbReference>
<comment type="function">
    <text evidence="20">Repair polymerase that plays a key role in base-excision repair. During this process, the damaged base is excised by specific DNA glycosylases, the DNA backbone is nicked at the abasic site by an apurinic/apyrimidic (AP) endonuclease, and POLB removes 5'-deoxyribose-phosphate from the preincised AP site acting as a 5'-deoxyribose-phosphate lyase (5'-dRP lyase); through its DNA polymerase activity, it adds one nucleotide to the 3' end of the arising single-nucleotide gap. Conducts 'gap-filling' DNA synthesis in a stepwise distributive fashion rather than in a processive fashion as for other DNA polymerases. It is also able to cleave sugar-phosphate bonds 3' to an intact AP site, acting as an AP lyase.</text>
</comment>
<proteinExistence type="predicted"/>
<dbReference type="PANTHER" id="PTHR11276:SF28">
    <property type="entry name" value="DNA POLYMERASE LAMBDA"/>
    <property type="match status" value="1"/>
</dbReference>
<evidence type="ECO:0000256" key="1">
    <source>
        <dbReference type="ARBA" id="ARBA00001946"/>
    </source>
</evidence>
<dbReference type="InterPro" id="IPR002054">
    <property type="entry name" value="DNA-dir_DNA_pol_X"/>
</dbReference>
<organism evidence="25 26">
    <name type="scientific">Candidatus Acidiferrum panamense</name>
    <dbReference type="NCBI Taxonomy" id="2741543"/>
    <lineage>
        <taxon>Bacteria</taxon>
        <taxon>Pseudomonadati</taxon>
        <taxon>Acidobacteriota</taxon>
        <taxon>Terriglobia</taxon>
        <taxon>Candidatus Acidiferrales</taxon>
        <taxon>Candidatus Acidiferrum</taxon>
    </lineage>
</organism>
<evidence type="ECO:0000256" key="5">
    <source>
        <dbReference type="ARBA" id="ARBA00020020"/>
    </source>
</evidence>
<feature type="domain" description="DNA-directed DNA polymerase X" evidence="24">
    <location>
        <begin position="1"/>
        <end position="324"/>
    </location>
</feature>
<evidence type="ECO:0000256" key="16">
    <source>
        <dbReference type="ARBA" id="ARBA00035717"/>
    </source>
</evidence>
<dbReference type="AlphaFoldDB" id="A0A7V8SWY2"/>
<keyword evidence="8" id="KW-0808">Transferase</keyword>
<evidence type="ECO:0000256" key="2">
    <source>
        <dbReference type="ARBA" id="ARBA00004496"/>
    </source>
</evidence>
<dbReference type="PRINTS" id="PR00869">
    <property type="entry name" value="DNAPOLX"/>
</dbReference>
<evidence type="ECO:0000256" key="3">
    <source>
        <dbReference type="ARBA" id="ARBA00012417"/>
    </source>
</evidence>
<evidence type="ECO:0000256" key="6">
    <source>
        <dbReference type="ARBA" id="ARBA00022481"/>
    </source>
</evidence>
<comment type="catalytic activity">
    <reaction evidence="18">
        <text>2'-deoxyribonucleotide-(2'-deoxyribose 5'-phosphate)-2'-deoxyribonucleotide-DNA = a 3'-end 2'-deoxyribonucleotide-(2,3-dehydro-2,3-deoxyribose 5'-phosphate)-DNA + a 5'-end 5'-phospho-2'-deoxyribonucleoside-DNA + H(+)</text>
        <dbReference type="Rhea" id="RHEA:66592"/>
        <dbReference type="Rhea" id="RHEA-COMP:13180"/>
        <dbReference type="Rhea" id="RHEA-COMP:16897"/>
        <dbReference type="Rhea" id="RHEA-COMP:17067"/>
        <dbReference type="ChEBI" id="CHEBI:15378"/>
        <dbReference type="ChEBI" id="CHEBI:136412"/>
        <dbReference type="ChEBI" id="CHEBI:157695"/>
        <dbReference type="ChEBI" id="CHEBI:167181"/>
        <dbReference type="EC" id="4.2.99.18"/>
    </reaction>
</comment>
<dbReference type="InterPro" id="IPR027421">
    <property type="entry name" value="DNA_pol_lamdba_lyase_dom_sf"/>
</dbReference>
<evidence type="ECO:0000313" key="25">
    <source>
        <dbReference type="EMBL" id="MBA0085127.1"/>
    </source>
</evidence>
<dbReference type="GO" id="GO:0003887">
    <property type="term" value="F:DNA-directed DNA polymerase activity"/>
    <property type="evidence" value="ECO:0007669"/>
    <property type="project" value="UniProtKB-KW"/>
</dbReference>
<evidence type="ECO:0000256" key="18">
    <source>
        <dbReference type="ARBA" id="ARBA00044632"/>
    </source>
</evidence>
<evidence type="ECO:0000256" key="14">
    <source>
        <dbReference type="ARBA" id="ARBA00023053"/>
    </source>
</evidence>
<dbReference type="InterPro" id="IPR022312">
    <property type="entry name" value="DNA_pol_X"/>
</dbReference>
<comment type="subcellular location">
    <subcellularLocation>
        <location evidence="2">Cytoplasm</location>
    </subcellularLocation>
</comment>
<dbReference type="EC" id="2.7.7.7" evidence="3"/>
<dbReference type="InterPro" id="IPR037160">
    <property type="entry name" value="DNA_Pol_thumb_sf"/>
</dbReference>
<evidence type="ECO:0000259" key="24">
    <source>
        <dbReference type="SMART" id="SM00483"/>
    </source>
</evidence>
<evidence type="ECO:0000259" key="22">
    <source>
        <dbReference type="SMART" id="SM00278"/>
    </source>
</evidence>
<dbReference type="CDD" id="cd00141">
    <property type="entry name" value="NT_POLXc"/>
    <property type="match status" value="1"/>
</dbReference>
<dbReference type="EC" id="4.2.99.18" evidence="4"/>
<dbReference type="InterPro" id="IPR028207">
    <property type="entry name" value="DNA_pol_B_palm_palm"/>
</dbReference>
<dbReference type="Gene3D" id="3.30.210.10">
    <property type="entry name" value="DNA polymerase, thumb domain"/>
    <property type="match status" value="1"/>
</dbReference>
<keyword evidence="11" id="KW-0227">DNA damage</keyword>
<keyword evidence="10" id="KW-0235">DNA replication</keyword>
<evidence type="ECO:0000256" key="21">
    <source>
        <dbReference type="ARBA" id="ARBA00049244"/>
    </source>
</evidence>
<feature type="non-terminal residue" evidence="25">
    <location>
        <position position="389"/>
    </location>
</feature>
<accession>A0A7V8SWY2</accession>
<dbReference type="InterPro" id="IPR002008">
    <property type="entry name" value="DNA_pol_X_beta-like"/>
</dbReference>
<comment type="cofactor">
    <cofactor evidence="1">
        <name>Mg(2+)</name>
        <dbReference type="ChEBI" id="CHEBI:18420"/>
    </cofactor>
</comment>
<evidence type="ECO:0000256" key="19">
    <source>
        <dbReference type="ARBA" id="ARBA00044678"/>
    </source>
</evidence>
<comment type="catalytic activity">
    <reaction evidence="21">
        <text>DNA(n) + a 2'-deoxyribonucleoside 5'-triphosphate = DNA(n+1) + diphosphate</text>
        <dbReference type="Rhea" id="RHEA:22508"/>
        <dbReference type="Rhea" id="RHEA-COMP:17339"/>
        <dbReference type="Rhea" id="RHEA-COMP:17340"/>
        <dbReference type="ChEBI" id="CHEBI:33019"/>
        <dbReference type="ChEBI" id="CHEBI:61560"/>
        <dbReference type="ChEBI" id="CHEBI:173112"/>
        <dbReference type="EC" id="2.7.7.7"/>
    </reaction>
</comment>
<evidence type="ECO:0000256" key="11">
    <source>
        <dbReference type="ARBA" id="ARBA00022763"/>
    </source>
</evidence>